<evidence type="ECO:0000313" key="3">
    <source>
        <dbReference type="EMBL" id="SOH95571.1"/>
    </source>
</evidence>
<sequence length="256" mass="27324">MRIALMQAPPTITPWRALNRLSDAAAEAVACGATLLIAPEMYLSGYAVGREAIRERECALDDGLWAKAAEIAVKHGISILVGGPELGGYNTVAFFDATGSLVSSYRKTHLYGDMDRDLFTAGDALSNVFEFGGLQCALAICFDIEFPETARTLARRGAELLLVPTANMVPYTGVATRLVPARAQENGVAIAYANFTGPDGTFDYCGLSCIVGPDGEDLARAGDATGLVLADIERDDVTRVRADLDYLSQTRTELYG</sequence>
<evidence type="ECO:0000256" key="1">
    <source>
        <dbReference type="ARBA" id="ARBA00022801"/>
    </source>
</evidence>
<accession>A0A2C9CVQ4</accession>
<dbReference type="OrthoDB" id="9811121at2"/>
<dbReference type="InterPro" id="IPR044083">
    <property type="entry name" value="RamA-like"/>
</dbReference>
<dbReference type="Gene3D" id="3.60.110.10">
    <property type="entry name" value="Carbon-nitrogen hydrolase"/>
    <property type="match status" value="1"/>
</dbReference>
<feature type="domain" description="CN hydrolase" evidence="2">
    <location>
        <begin position="1"/>
        <end position="234"/>
    </location>
</feature>
<gene>
    <name evidence="3" type="ORF">SAMN06273572_11266</name>
</gene>
<dbReference type="GO" id="GO:0033388">
    <property type="term" value="P:putrescine biosynthetic process from arginine"/>
    <property type="evidence" value="ECO:0007669"/>
    <property type="project" value="TreeGrafter"/>
</dbReference>
<dbReference type="SUPFAM" id="SSF56317">
    <property type="entry name" value="Carbon-nitrogen hydrolase"/>
    <property type="match status" value="1"/>
</dbReference>
<dbReference type="Pfam" id="PF00795">
    <property type="entry name" value="CN_hydrolase"/>
    <property type="match status" value="1"/>
</dbReference>
<keyword evidence="4" id="KW-1185">Reference proteome</keyword>
<organism evidence="3 4">
    <name type="scientific">Pontivivens marinum</name>
    <dbReference type="NCBI Taxonomy" id="1690039"/>
    <lineage>
        <taxon>Bacteria</taxon>
        <taxon>Pseudomonadati</taxon>
        <taxon>Pseudomonadota</taxon>
        <taxon>Alphaproteobacteria</taxon>
        <taxon>Rhodobacterales</taxon>
        <taxon>Paracoccaceae</taxon>
        <taxon>Pontivivens</taxon>
    </lineage>
</organism>
<protein>
    <submittedName>
        <fullName evidence="3">Predicted amidohydrolase</fullName>
    </submittedName>
</protein>
<evidence type="ECO:0000259" key="2">
    <source>
        <dbReference type="PROSITE" id="PS50263"/>
    </source>
</evidence>
<proteinExistence type="predicted"/>
<dbReference type="AlphaFoldDB" id="A0A2C9CVQ4"/>
<keyword evidence="1 3" id="KW-0378">Hydrolase</keyword>
<dbReference type="PANTHER" id="PTHR43674">
    <property type="entry name" value="NITRILASE C965.09-RELATED"/>
    <property type="match status" value="1"/>
</dbReference>
<dbReference type="Proteomes" id="UP000220034">
    <property type="component" value="Unassembled WGS sequence"/>
</dbReference>
<dbReference type="RefSeq" id="WP_097932161.1">
    <property type="nucleotide sequence ID" value="NZ_OCTN01000012.1"/>
</dbReference>
<name>A0A2C9CVQ4_9RHOB</name>
<dbReference type="EMBL" id="OCTN01000012">
    <property type="protein sequence ID" value="SOH95571.1"/>
    <property type="molecule type" value="Genomic_DNA"/>
</dbReference>
<dbReference type="CDD" id="cd07576">
    <property type="entry name" value="R-amidase_like"/>
    <property type="match status" value="1"/>
</dbReference>
<dbReference type="InterPro" id="IPR003010">
    <property type="entry name" value="C-N_Hydrolase"/>
</dbReference>
<dbReference type="InterPro" id="IPR050345">
    <property type="entry name" value="Aliph_Amidase/BUP"/>
</dbReference>
<dbReference type="PROSITE" id="PS50263">
    <property type="entry name" value="CN_HYDROLASE"/>
    <property type="match status" value="1"/>
</dbReference>
<dbReference type="PANTHER" id="PTHR43674:SF2">
    <property type="entry name" value="BETA-UREIDOPROPIONASE"/>
    <property type="match status" value="1"/>
</dbReference>
<dbReference type="InterPro" id="IPR036526">
    <property type="entry name" value="C-N_Hydrolase_sf"/>
</dbReference>
<evidence type="ECO:0000313" key="4">
    <source>
        <dbReference type="Proteomes" id="UP000220034"/>
    </source>
</evidence>
<reference evidence="4" key="1">
    <citation type="submission" date="2017-09" db="EMBL/GenBank/DDBJ databases">
        <authorList>
            <person name="Varghese N."/>
            <person name="Submissions S."/>
        </authorList>
    </citation>
    <scope>NUCLEOTIDE SEQUENCE [LARGE SCALE GENOMIC DNA]</scope>
    <source>
        <strain evidence="4">C7</strain>
    </source>
</reference>
<dbReference type="GO" id="GO:0050126">
    <property type="term" value="F:N-carbamoylputrescine amidase activity"/>
    <property type="evidence" value="ECO:0007669"/>
    <property type="project" value="TreeGrafter"/>
</dbReference>